<keyword evidence="2" id="KW-1185">Reference proteome</keyword>
<accession>A0ABR7TKQ2</accession>
<protein>
    <recommendedName>
        <fullName evidence="3">Auto-transporter adhesin head GIN domain-containing protein</fullName>
    </recommendedName>
</protein>
<organism evidence="1 2">
    <name type="scientific">Chitinophaga qingshengii</name>
    <dbReference type="NCBI Taxonomy" id="1569794"/>
    <lineage>
        <taxon>Bacteria</taxon>
        <taxon>Pseudomonadati</taxon>
        <taxon>Bacteroidota</taxon>
        <taxon>Chitinophagia</taxon>
        <taxon>Chitinophagales</taxon>
        <taxon>Chitinophagaceae</taxon>
        <taxon>Chitinophaga</taxon>
    </lineage>
</organism>
<reference evidence="1 2" key="1">
    <citation type="submission" date="2020-09" db="EMBL/GenBank/DDBJ databases">
        <title>Genome sequences of type strains of Chitinophaga qingshengii and Chitinophaga varians.</title>
        <authorList>
            <person name="Kittiwongwattana C."/>
        </authorList>
    </citation>
    <scope>NUCLEOTIDE SEQUENCE [LARGE SCALE GENOMIC DNA]</scope>
    <source>
        <strain evidence="1 2">JCM 30026</strain>
    </source>
</reference>
<name>A0ABR7TKQ2_9BACT</name>
<dbReference type="Proteomes" id="UP000659124">
    <property type="component" value="Unassembled WGS sequence"/>
</dbReference>
<evidence type="ECO:0000313" key="1">
    <source>
        <dbReference type="EMBL" id="MBC9931073.1"/>
    </source>
</evidence>
<dbReference type="RefSeq" id="WP_188088108.1">
    <property type="nucleotide sequence ID" value="NZ_JACVFC010000001.1"/>
</dbReference>
<evidence type="ECO:0008006" key="3">
    <source>
        <dbReference type="Google" id="ProtNLM"/>
    </source>
</evidence>
<dbReference type="EMBL" id="JACVFC010000001">
    <property type="protein sequence ID" value="MBC9931073.1"/>
    <property type="molecule type" value="Genomic_DNA"/>
</dbReference>
<gene>
    <name evidence="1" type="ORF">ICL07_11855</name>
</gene>
<sequence>MKTSKKLFFGFLGLLVLWMLGTDIVLRANYSKGITNSNMGGHKTVPLVTMTLQPFQVIKIASVSGKPINDTLFETRVEQIGTPRNGATNKTEIRSTWATGGINFKPGNQYTLVKSTDDSILISYTADTLVLTLIKSGKLDLQAPALKAIIAPSAHLWINDIKAPSLTVVTGPYVETHFNKTQIGTFSFAGGQQNSLYIEDSKMDSVNITLGKESSLNFNGDYQRGSIQVDSLREIHLSDKVLQKIKSIR</sequence>
<proteinExistence type="predicted"/>
<comment type="caution">
    <text evidence="1">The sequence shown here is derived from an EMBL/GenBank/DDBJ whole genome shotgun (WGS) entry which is preliminary data.</text>
</comment>
<evidence type="ECO:0000313" key="2">
    <source>
        <dbReference type="Proteomes" id="UP000659124"/>
    </source>
</evidence>